<reference evidence="2 3" key="1">
    <citation type="submission" date="2020-11" db="EMBL/GenBank/DDBJ databases">
        <title>genome sequence of strain KACC 18849.</title>
        <authorList>
            <person name="Gao J."/>
            <person name="Zhang X."/>
        </authorList>
    </citation>
    <scope>NUCLEOTIDE SEQUENCE [LARGE SCALE GENOMIC DNA]</scope>
    <source>
        <strain evidence="2 3">KACC 18849</strain>
    </source>
</reference>
<dbReference type="EMBL" id="JADWOX010000001">
    <property type="protein sequence ID" value="MBI1682362.1"/>
    <property type="molecule type" value="Genomic_DNA"/>
</dbReference>
<dbReference type="Proteomes" id="UP000639859">
    <property type="component" value="Unassembled WGS sequence"/>
</dbReference>
<dbReference type="InterPro" id="IPR043998">
    <property type="entry name" value="Put_Metallopep"/>
</dbReference>
<dbReference type="Pfam" id="PF18894">
    <property type="entry name" value="PhageMetallopep"/>
    <property type="match status" value="1"/>
</dbReference>
<dbReference type="RefSeq" id="WP_198574318.1">
    <property type="nucleotide sequence ID" value="NZ_JADWOX010000001.1"/>
</dbReference>
<accession>A0ABS0SRY4</accession>
<name>A0ABS0SRY4_9CAUL</name>
<proteinExistence type="predicted"/>
<feature type="domain" description="Putative phage metallopeptidase" evidence="1">
    <location>
        <begin position="29"/>
        <end position="186"/>
    </location>
</feature>
<protein>
    <recommendedName>
        <fullName evidence="1">Putative phage metallopeptidase domain-containing protein</fullName>
    </recommendedName>
</protein>
<keyword evidence="3" id="KW-1185">Reference proteome</keyword>
<sequence>MTGLPRPLPPPELMQSMDLQFMPSPELEEWARATFIEHGATLWNEDHDHLNRATLGFVWTTVSNSRGGNMVAGQCESMPPMAMGKWQRARAEQQIADWFDGLPDFLITIDANYATICQDAEFCALIEHELYHAAQERDIYGAPKFTRDGRPKFGIKGHDVEEFVGVVRRYGAGPAAGATQALVDAASRRPEVASVKIAQACGTCRMLRAA</sequence>
<gene>
    <name evidence="2" type="ORF">I4Q42_01625</name>
</gene>
<evidence type="ECO:0000259" key="1">
    <source>
        <dbReference type="Pfam" id="PF18894"/>
    </source>
</evidence>
<evidence type="ECO:0000313" key="3">
    <source>
        <dbReference type="Proteomes" id="UP000639859"/>
    </source>
</evidence>
<evidence type="ECO:0000313" key="2">
    <source>
        <dbReference type="EMBL" id="MBI1682362.1"/>
    </source>
</evidence>
<organism evidence="2 3">
    <name type="scientific">Caulobacter hibisci</name>
    <dbReference type="NCBI Taxonomy" id="2035993"/>
    <lineage>
        <taxon>Bacteria</taxon>
        <taxon>Pseudomonadati</taxon>
        <taxon>Pseudomonadota</taxon>
        <taxon>Alphaproteobacteria</taxon>
        <taxon>Caulobacterales</taxon>
        <taxon>Caulobacteraceae</taxon>
        <taxon>Caulobacter</taxon>
    </lineage>
</organism>
<comment type="caution">
    <text evidence="2">The sequence shown here is derived from an EMBL/GenBank/DDBJ whole genome shotgun (WGS) entry which is preliminary data.</text>
</comment>